<sequence>MAGLTSEQIRFLKEQKVHPKYVFNADGLSKSEYRVIMKELNKGVAYNVTPCQKEGHTLRTRSGHCCQCNTATLGFQKRNDSGGIVYIAGSLTGELVKIGFSKAVEVRTESLNRTKYAGFNDWKILYALNSKNAGRIETKANSLLHEYAFSVDYEHDGHWQDSYETYHCAYSKAKEFVEKAFKSENYEVEIEKNSPTEKYEFRNLKKL</sequence>
<feature type="domain" description="Bacteriophage T5 Orf172 DNA-binding" evidence="1">
    <location>
        <begin position="83"/>
        <end position="179"/>
    </location>
</feature>
<accession>A0A5B7TKZ4</accession>
<gene>
    <name evidence="2" type="ORF">FF125_02270</name>
</gene>
<protein>
    <recommendedName>
        <fullName evidence="1">Bacteriophage T5 Orf172 DNA-binding domain-containing protein</fullName>
    </recommendedName>
</protein>
<organism evidence="2 3">
    <name type="scientific">Aureibaculum algae</name>
    <dbReference type="NCBI Taxonomy" id="2584122"/>
    <lineage>
        <taxon>Bacteria</taxon>
        <taxon>Pseudomonadati</taxon>
        <taxon>Bacteroidota</taxon>
        <taxon>Flavobacteriia</taxon>
        <taxon>Flavobacteriales</taxon>
        <taxon>Flavobacteriaceae</taxon>
        <taxon>Aureibaculum</taxon>
    </lineage>
</organism>
<dbReference type="RefSeq" id="WP_138948261.1">
    <property type="nucleotide sequence ID" value="NZ_CP040749.1"/>
</dbReference>
<evidence type="ECO:0000313" key="2">
    <source>
        <dbReference type="EMBL" id="QCX37319.1"/>
    </source>
</evidence>
<dbReference type="InterPro" id="IPR018306">
    <property type="entry name" value="Phage_T5_Orf172_DNA-bd"/>
</dbReference>
<dbReference type="OrthoDB" id="752354at2"/>
<proteinExistence type="predicted"/>
<dbReference type="EMBL" id="CP040749">
    <property type="protein sequence ID" value="QCX37319.1"/>
    <property type="molecule type" value="Genomic_DNA"/>
</dbReference>
<name>A0A5B7TKZ4_9FLAO</name>
<dbReference type="KEGG" id="fbe:FF125_02270"/>
<reference evidence="2 3" key="1">
    <citation type="submission" date="2019-05" db="EMBL/GenBank/DDBJ databases">
        <title>Algicella ahnfeltiae gen. nov., sp. nov., a novel marine bacterium of the family Flavobacteriaceae isolated from a red alga.</title>
        <authorList>
            <person name="Nedashkovskaya O.I."/>
            <person name="Kukhlevskiy A.D."/>
            <person name="Kim S.-G."/>
            <person name="Zhukova N.V."/>
            <person name="Mikhailov V.V."/>
        </authorList>
    </citation>
    <scope>NUCLEOTIDE SEQUENCE [LARGE SCALE GENOMIC DNA]</scope>
    <source>
        <strain evidence="2 3">10Alg115</strain>
    </source>
</reference>
<dbReference type="Pfam" id="PF10544">
    <property type="entry name" value="T5orf172"/>
    <property type="match status" value="1"/>
</dbReference>
<keyword evidence="3" id="KW-1185">Reference proteome</keyword>
<dbReference type="Proteomes" id="UP000306229">
    <property type="component" value="Chromosome"/>
</dbReference>
<evidence type="ECO:0000313" key="3">
    <source>
        <dbReference type="Proteomes" id="UP000306229"/>
    </source>
</evidence>
<dbReference type="AlphaFoldDB" id="A0A5B7TKZ4"/>
<evidence type="ECO:0000259" key="1">
    <source>
        <dbReference type="Pfam" id="PF10544"/>
    </source>
</evidence>